<accession>A0A9P7ZSC6</accession>
<dbReference type="RefSeq" id="XP_046120697.1">
    <property type="nucleotide sequence ID" value="XM_046260140.1"/>
</dbReference>
<keyword evidence="2" id="KW-1133">Transmembrane helix</keyword>
<name>A0A9P7ZSC6_9HYPO</name>
<keyword evidence="2" id="KW-0472">Membrane</keyword>
<dbReference type="Proteomes" id="UP000887229">
    <property type="component" value="Unassembled WGS sequence"/>
</dbReference>
<dbReference type="GeneID" id="70291043"/>
<feature type="region of interest" description="Disordered" evidence="1">
    <location>
        <begin position="126"/>
        <end position="149"/>
    </location>
</feature>
<reference evidence="3" key="1">
    <citation type="journal article" date="2021" name="IMA Fungus">
        <title>Genomic characterization of three marine fungi, including Emericellopsis atlantica sp. nov. with signatures of a generalist lifestyle and marine biomass degradation.</title>
        <authorList>
            <person name="Hagestad O.C."/>
            <person name="Hou L."/>
            <person name="Andersen J.H."/>
            <person name="Hansen E.H."/>
            <person name="Altermark B."/>
            <person name="Li C."/>
            <person name="Kuhnert E."/>
            <person name="Cox R.J."/>
            <person name="Crous P.W."/>
            <person name="Spatafora J.W."/>
            <person name="Lail K."/>
            <person name="Amirebrahimi M."/>
            <person name="Lipzen A."/>
            <person name="Pangilinan J."/>
            <person name="Andreopoulos W."/>
            <person name="Hayes R.D."/>
            <person name="Ng V."/>
            <person name="Grigoriev I.V."/>
            <person name="Jackson S.A."/>
            <person name="Sutton T.D.S."/>
            <person name="Dobson A.D.W."/>
            <person name="Rama T."/>
        </authorList>
    </citation>
    <scope>NUCLEOTIDE SEQUENCE</scope>
    <source>
        <strain evidence="3">TS7</strain>
    </source>
</reference>
<dbReference type="EMBL" id="MU251247">
    <property type="protein sequence ID" value="KAG9256773.1"/>
    <property type="molecule type" value="Genomic_DNA"/>
</dbReference>
<proteinExistence type="predicted"/>
<feature type="region of interest" description="Disordered" evidence="1">
    <location>
        <begin position="38"/>
        <end position="62"/>
    </location>
</feature>
<comment type="caution">
    <text evidence="3">The sequence shown here is derived from an EMBL/GenBank/DDBJ whole genome shotgun (WGS) entry which is preliminary data.</text>
</comment>
<protein>
    <submittedName>
        <fullName evidence="3">Uncharacterized protein</fullName>
    </submittedName>
</protein>
<evidence type="ECO:0000256" key="2">
    <source>
        <dbReference type="SAM" id="Phobius"/>
    </source>
</evidence>
<dbReference type="AlphaFoldDB" id="A0A9P7ZSC6"/>
<keyword evidence="2" id="KW-0812">Transmembrane</keyword>
<sequence length="235" mass="25705">METRVFLESGWFAYVWGRLWIVWSAWIRFLGMVPSSPNLQQSDPEKRRYRMTGSATKSTTGGGWNGRAWGCHGKRGASWASGLSEVRSGDTSTRCSWCCAGSRTGLDPGEFRLVWKEDWEGRKEERLSYPRGKAPSPAQPAPCANDDDRARTNSCSVTARTYVGMATLAKGGGGPIGPSILQWGQLPIFPGVTKSHQRTARGGPPCTDTDWRRRMSVGRSVLAMLAHGIHSAGSV</sequence>
<gene>
    <name evidence="3" type="ORF">F5Z01DRAFT_487790</name>
</gene>
<evidence type="ECO:0000313" key="4">
    <source>
        <dbReference type="Proteomes" id="UP000887229"/>
    </source>
</evidence>
<evidence type="ECO:0000313" key="3">
    <source>
        <dbReference type="EMBL" id="KAG9256773.1"/>
    </source>
</evidence>
<organism evidence="3 4">
    <name type="scientific">Emericellopsis atlantica</name>
    <dbReference type="NCBI Taxonomy" id="2614577"/>
    <lineage>
        <taxon>Eukaryota</taxon>
        <taxon>Fungi</taxon>
        <taxon>Dikarya</taxon>
        <taxon>Ascomycota</taxon>
        <taxon>Pezizomycotina</taxon>
        <taxon>Sordariomycetes</taxon>
        <taxon>Hypocreomycetidae</taxon>
        <taxon>Hypocreales</taxon>
        <taxon>Bionectriaceae</taxon>
        <taxon>Emericellopsis</taxon>
    </lineage>
</organism>
<evidence type="ECO:0000256" key="1">
    <source>
        <dbReference type="SAM" id="MobiDB-lite"/>
    </source>
</evidence>
<keyword evidence="4" id="KW-1185">Reference proteome</keyword>
<feature type="transmembrane region" description="Helical" evidence="2">
    <location>
        <begin position="12"/>
        <end position="31"/>
    </location>
</feature>